<protein>
    <submittedName>
        <fullName evidence="1">Alpha/beta-Hydrolases protein</fullName>
    </submittedName>
</protein>
<keyword evidence="2" id="KW-1185">Reference proteome</keyword>
<evidence type="ECO:0000313" key="2">
    <source>
        <dbReference type="Proteomes" id="UP000827976"/>
    </source>
</evidence>
<dbReference type="EMBL" id="CM037014">
    <property type="protein sequence ID" value="KAH7686318.1"/>
    <property type="molecule type" value="Genomic_DNA"/>
</dbReference>
<evidence type="ECO:0000313" key="1">
    <source>
        <dbReference type="EMBL" id="KAH7686318.1"/>
    </source>
</evidence>
<sequence>MRSSRSQRSTKWRPSITSIFFFLALILTTFVLLFRKSSLKPSSQFNLGRPPMKDLHNSVKLQPLVESINGTDLIWQVPESPKAAIFIAHGCNGRAANFWDRSPECPNCVGLPEERLIVLQALERKFAVLTVSSLGKCWSFGKEKDSVRWIVKWWIEKHGLEKLPVVALGASSGGYFVSALAGEMKFSSIVIMIAQGVFDRMPVSPEYPPTMFVHMPKDRVRMNLIGKYMEDLRNKGVQVSEVRCLDFPLTPSLLFDRIPGLDESLSVKLFELFREKGFINEEGYMIKDGRETDWKQALKERDASMVKFELLDHIQEELNLAFAYHEMTSLQADDMFNWFESHMT</sequence>
<proteinExistence type="predicted"/>
<dbReference type="Proteomes" id="UP000827976">
    <property type="component" value="Chromosome 4"/>
</dbReference>
<comment type="caution">
    <text evidence="1">The sequence shown here is derived from an EMBL/GenBank/DDBJ whole genome shotgun (WGS) entry which is preliminary data.</text>
</comment>
<accession>A0ACB7WEP3</accession>
<gene>
    <name evidence="1" type="ORF">IHE45_04G097800</name>
</gene>
<reference evidence="2" key="1">
    <citation type="journal article" date="2022" name="Nat. Commun.">
        <title>Chromosome evolution and the genetic basis of agronomically important traits in greater yam.</title>
        <authorList>
            <person name="Bredeson J.V."/>
            <person name="Lyons J.B."/>
            <person name="Oniyinde I.O."/>
            <person name="Okereke N.R."/>
            <person name="Kolade O."/>
            <person name="Nnabue I."/>
            <person name="Nwadili C.O."/>
            <person name="Hribova E."/>
            <person name="Parker M."/>
            <person name="Nwogha J."/>
            <person name="Shu S."/>
            <person name="Carlson J."/>
            <person name="Kariba R."/>
            <person name="Muthemba S."/>
            <person name="Knop K."/>
            <person name="Barton G.J."/>
            <person name="Sherwood A.V."/>
            <person name="Lopez-Montes A."/>
            <person name="Asiedu R."/>
            <person name="Jamnadass R."/>
            <person name="Muchugi A."/>
            <person name="Goodstein D."/>
            <person name="Egesi C.N."/>
            <person name="Featherston J."/>
            <person name="Asfaw A."/>
            <person name="Simpson G.G."/>
            <person name="Dolezel J."/>
            <person name="Hendre P.S."/>
            <person name="Van Deynze A."/>
            <person name="Kumar P.L."/>
            <person name="Obidiegwu J.E."/>
            <person name="Bhattacharjee R."/>
            <person name="Rokhsar D.S."/>
        </authorList>
    </citation>
    <scope>NUCLEOTIDE SEQUENCE [LARGE SCALE GENOMIC DNA]</scope>
    <source>
        <strain evidence="2">cv. TDa95/00328</strain>
    </source>
</reference>
<name>A0ACB7WEP3_DIOAL</name>
<organism evidence="1 2">
    <name type="scientific">Dioscorea alata</name>
    <name type="common">Purple yam</name>
    <dbReference type="NCBI Taxonomy" id="55571"/>
    <lineage>
        <taxon>Eukaryota</taxon>
        <taxon>Viridiplantae</taxon>
        <taxon>Streptophyta</taxon>
        <taxon>Embryophyta</taxon>
        <taxon>Tracheophyta</taxon>
        <taxon>Spermatophyta</taxon>
        <taxon>Magnoliopsida</taxon>
        <taxon>Liliopsida</taxon>
        <taxon>Dioscoreales</taxon>
        <taxon>Dioscoreaceae</taxon>
        <taxon>Dioscorea</taxon>
    </lineage>
</organism>